<proteinExistence type="predicted"/>
<gene>
    <name evidence="2" type="primary">ga15913</name>
    <name evidence="2" type="ORF">PR202_ga15913</name>
</gene>
<dbReference type="SUPFAM" id="SSF52833">
    <property type="entry name" value="Thioredoxin-like"/>
    <property type="match status" value="1"/>
</dbReference>
<reference evidence="2" key="1">
    <citation type="journal article" date="2018" name="DNA Res.">
        <title>Multiple hybrid de novo genome assembly of finger millet, an orphan allotetraploid crop.</title>
        <authorList>
            <person name="Hatakeyama M."/>
            <person name="Aluri S."/>
            <person name="Balachadran M.T."/>
            <person name="Sivarajan S.R."/>
            <person name="Patrignani A."/>
            <person name="Gruter S."/>
            <person name="Poveda L."/>
            <person name="Shimizu-Inatsugi R."/>
            <person name="Baeten J."/>
            <person name="Francoijs K.J."/>
            <person name="Nataraja K.N."/>
            <person name="Reddy Y.A.N."/>
            <person name="Phadnis S."/>
            <person name="Ravikumar R.L."/>
            <person name="Schlapbach R."/>
            <person name="Sreeman S.M."/>
            <person name="Shimizu K.K."/>
        </authorList>
    </citation>
    <scope>NUCLEOTIDE SEQUENCE</scope>
</reference>
<comment type="caution">
    <text evidence="2">The sequence shown here is derived from an EMBL/GenBank/DDBJ whole genome shotgun (WGS) entry which is preliminary data.</text>
</comment>
<organism evidence="2 3">
    <name type="scientific">Eleusine coracana subsp. coracana</name>
    <dbReference type="NCBI Taxonomy" id="191504"/>
    <lineage>
        <taxon>Eukaryota</taxon>
        <taxon>Viridiplantae</taxon>
        <taxon>Streptophyta</taxon>
        <taxon>Embryophyta</taxon>
        <taxon>Tracheophyta</taxon>
        <taxon>Spermatophyta</taxon>
        <taxon>Magnoliopsida</taxon>
        <taxon>Liliopsida</taxon>
        <taxon>Poales</taxon>
        <taxon>Poaceae</taxon>
        <taxon>PACMAD clade</taxon>
        <taxon>Chloridoideae</taxon>
        <taxon>Cynodonteae</taxon>
        <taxon>Eleusininae</taxon>
        <taxon>Eleusine</taxon>
    </lineage>
</organism>
<dbReference type="PANTHER" id="PTHR10438">
    <property type="entry name" value="THIOREDOXIN"/>
    <property type="match status" value="1"/>
</dbReference>
<evidence type="ECO:0000259" key="1">
    <source>
        <dbReference type="PROSITE" id="PS51352"/>
    </source>
</evidence>
<keyword evidence="3" id="KW-1185">Reference proteome</keyword>
<dbReference type="Pfam" id="PF00085">
    <property type="entry name" value="Thioredoxin"/>
    <property type="match status" value="1"/>
</dbReference>
<name>A0AAV5CLH9_ELECO</name>
<reference evidence="2" key="2">
    <citation type="submission" date="2021-12" db="EMBL/GenBank/DDBJ databases">
        <title>Resequencing data analysis of finger millet.</title>
        <authorList>
            <person name="Hatakeyama M."/>
            <person name="Aluri S."/>
            <person name="Balachadran M.T."/>
            <person name="Sivarajan S.R."/>
            <person name="Poveda L."/>
            <person name="Shimizu-Inatsugi R."/>
            <person name="Schlapbach R."/>
            <person name="Sreeman S.M."/>
            <person name="Shimizu K.K."/>
        </authorList>
    </citation>
    <scope>NUCLEOTIDE SEQUENCE</scope>
</reference>
<feature type="domain" description="Thioredoxin" evidence="1">
    <location>
        <begin position="5"/>
        <end position="151"/>
    </location>
</feature>
<dbReference type="InterPro" id="IPR036249">
    <property type="entry name" value="Thioredoxin-like_sf"/>
</dbReference>
<dbReference type="InterPro" id="IPR017937">
    <property type="entry name" value="Thioredoxin_CS"/>
</dbReference>
<dbReference type="PROSITE" id="PS51352">
    <property type="entry name" value="THIOREDOXIN_2"/>
    <property type="match status" value="1"/>
</dbReference>
<dbReference type="AlphaFoldDB" id="A0AAV5CLH9"/>
<dbReference type="InterPro" id="IPR013766">
    <property type="entry name" value="Thioredoxin_domain"/>
</dbReference>
<accession>A0AAV5CLH9</accession>
<dbReference type="PROSITE" id="PS00194">
    <property type="entry name" value="THIOREDOXIN_1"/>
    <property type="match status" value="1"/>
</dbReference>
<dbReference type="InterPro" id="IPR050620">
    <property type="entry name" value="Thioredoxin_H-type-like"/>
</dbReference>
<dbReference type="EMBL" id="BQKI01000007">
    <property type="protein sequence ID" value="GJM98866.1"/>
    <property type="molecule type" value="Genomic_DNA"/>
</dbReference>
<sequence>MGGCVGKGHRDEEEKLNFKGGNVHIITSKDMWDQKIAEANRDGKPVVANFSASWCGPCRVIARIYAEMSRTYPQIMFLTIDVDDLMHANHAYYADNCTNLTVFVIHFQDFSSSWDIRATPTFFFLKDGQQIDKLVGANRPELEKKVEAIANSS</sequence>
<dbReference type="Gene3D" id="3.40.30.10">
    <property type="entry name" value="Glutaredoxin"/>
    <property type="match status" value="1"/>
</dbReference>
<evidence type="ECO:0000313" key="2">
    <source>
        <dbReference type="EMBL" id="GJM98866.1"/>
    </source>
</evidence>
<dbReference type="Proteomes" id="UP001054889">
    <property type="component" value="Unassembled WGS sequence"/>
</dbReference>
<evidence type="ECO:0000313" key="3">
    <source>
        <dbReference type="Proteomes" id="UP001054889"/>
    </source>
</evidence>
<dbReference type="PANTHER" id="PTHR10438:SF461">
    <property type="entry name" value="THIOREDOXIN H4-2"/>
    <property type="match status" value="1"/>
</dbReference>
<dbReference type="CDD" id="cd02947">
    <property type="entry name" value="TRX_family"/>
    <property type="match status" value="1"/>
</dbReference>
<protein>
    <recommendedName>
        <fullName evidence="1">Thioredoxin domain-containing protein</fullName>
    </recommendedName>
</protein>